<dbReference type="Proteomes" id="UP000053989">
    <property type="component" value="Unassembled WGS sequence"/>
</dbReference>
<evidence type="ECO:0000256" key="1">
    <source>
        <dbReference type="SAM" id="MobiDB-lite"/>
    </source>
</evidence>
<evidence type="ECO:0000313" key="2">
    <source>
        <dbReference type="EMBL" id="KIM59967.1"/>
    </source>
</evidence>
<name>A0A0C3A5H2_9AGAM</name>
<feature type="region of interest" description="Disordered" evidence="1">
    <location>
        <begin position="35"/>
        <end position="54"/>
    </location>
</feature>
<keyword evidence="3" id="KW-1185">Reference proteome</keyword>
<organism evidence="2 3">
    <name type="scientific">Scleroderma citrinum Foug A</name>
    <dbReference type="NCBI Taxonomy" id="1036808"/>
    <lineage>
        <taxon>Eukaryota</taxon>
        <taxon>Fungi</taxon>
        <taxon>Dikarya</taxon>
        <taxon>Basidiomycota</taxon>
        <taxon>Agaricomycotina</taxon>
        <taxon>Agaricomycetes</taxon>
        <taxon>Agaricomycetidae</taxon>
        <taxon>Boletales</taxon>
        <taxon>Sclerodermatineae</taxon>
        <taxon>Sclerodermataceae</taxon>
        <taxon>Scleroderma</taxon>
    </lineage>
</organism>
<sequence length="54" mass="6194">MSTCLPFYGFRIRRTYNPVPIRGQKSAVTMWMKGKQGVPTNRSRSQKTQEAGMD</sequence>
<gene>
    <name evidence="2" type="ORF">SCLCIDRAFT_1217213</name>
</gene>
<feature type="compositionally biased region" description="Polar residues" evidence="1">
    <location>
        <begin position="38"/>
        <end position="54"/>
    </location>
</feature>
<dbReference type="HOGENOM" id="CLU_3051758_0_0_1"/>
<evidence type="ECO:0000313" key="3">
    <source>
        <dbReference type="Proteomes" id="UP000053989"/>
    </source>
</evidence>
<dbReference type="EMBL" id="KN822067">
    <property type="protein sequence ID" value="KIM59967.1"/>
    <property type="molecule type" value="Genomic_DNA"/>
</dbReference>
<dbReference type="InParanoid" id="A0A0C3A5H2"/>
<proteinExistence type="predicted"/>
<protein>
    <submittedName>
        <fullName evidence="2">Uncharacterized protein</fullName>
    </submittedName>
</protein>
<dbReference type="AlphaFoldDB" id="A0A0C3A5H2"/>
<accession>A0A0C3A5H2</accession>
<reference evidence="3" key="2">
    <citation type="submission" date="2015-01" db="EMBL/GenBank/DDBJ databases">
        <title>Evolutionary Origins and Diversification of the Mycorrhizal Mutualists.</title>
        <authorList>
            <consortium name="DOE Joint Genome Institute"/>
            <consortium name="Mycorrhizal Genomics Consortium"/>
            <person name="Kohler A."/>
            <person name="Kuo A."/>
            <person name="Nagy L.G."/>
            <person name="Floudas D."/>
            <person name="Copeland A."/>
            <person name="Barry K.W."/>
            <person name="Cichocki N."/>
            <person name="Veneault-Fourrey C."/>
            <person name="LaButti K."/>
            <person name="Lindquist E.A."/>
            <person name="Lipzen A."/>
            <person name="Lundell T."/>
            <person name="Morin E."/>
            <person name="Murat C."/>
            <person name="Riley R."/>
            <person name="Ohm R."/>
            <person name="Sun H."/>
            <person name="Tunlid A."/>
            <person name="Henrissat B."/>
            <person name="Grigoriev I.V."/>
            <person name="Hibbett D.S."/>
            <person name="Martin F."/>
        </authorList>
    </citation>
    <scope>NUCLEOTIDE SEQUENCE [LARGE SCALE GENOMIC DNA]</scope>
    <source>
        <strain evidence="3">Foug A</strain>
    </source>
</reference>
<reference evidence="2 3" key="1">
    <citation type="submission" date="2014-04" db="EMBL/GenBank/DDBJ databases">
        <authorList>
            <consortium name="DOE Joint Genome Institute"/>
            <person name="Kuo A."/>
            <person name="Kohler A."/>
            <person name="Nagy L.G."/>
            <person name="Floudas D."/>
            <person name="Copeland A."/>
            <person name="Barry K.W."/>
            <person name="Cichocki N."/>
            <person name="Veneault-Fourrey C."/>
            <person name="LaButti K."/>
            <person name="Lindquist E.A."/>
            <person name="Lipzen A."/>
            <person name="Lundell T."/>
            <person name="Morin E."/>
            <person name="Murat C."/>
            <person name="Sun H."/>
            <person name="Tunlid A."/>
            <person name="Henrissat B."/>
            <person name="Grigoriev I.V."/>
            <person name="Hibbett D.S."/>
            <person name="Martin F."/>
            <person name="Nordberg H.P."/>
            <person name="Cantor M.N."/>
            <person name="Hua S.X."/>
        </authorList>
    </citation>
    <scope>NUCLEOTIDE SEQUENCE [LARGE SCALE GENOMIC DNA]</scope>
    <source>
        <strain evidence="2 3">Foug A</strain>
    </source>
</reference>